<dbReference type="RefSeq" id="WP_074771668.1">
    <property type="nucleotide sequence ID" value="NZ_FNKP01000003.1"/>
</dbReference>
<dbReference type="EMBL" id="FNKP01000003">
    <property type="protein sequence ID" value="SDR49728.1"/>
    <property type="molecule type" value="Genomic_DNA"/>
</dbReference>
<sequence>MTCLNEKVVGAIFLMLSSSAFADGFGVDSPETMTVANIASYPMEVVPPIPDPQRYLQRYAMEYQPDNHADPFHVPIEGFYSAEVTHDFQLHSGKAKGGTGPNDVSSQTASNYLRLGPSTAPLVSIVDLPNSTLALGAQPQRRLSVTVDSWVFSATARIAVFHSHSTGATVSVRRGF</sequence>
<dbReference type="OrthoDB" id="8941471at2"/>
<dbReference type="AlphaFoldDB" id="A0A1H1JI54"/>
<evidence type="ECO:0000313" key="2">
    <source>
        <dbReference type="EMBL" id="SDR49728.1"/>
    </source>
</evidence>
<dbReference type="Proteomes" id="UP000183487">
    <property type="component" value="Unassembled WGS sequence"/>
</dbReference>
<protein>
    <submittedName>
        <fullName evidence="2">Uncharacterized protein</fullName>
    </submittedName>
</protein>
<feature type="chain" id="PRO_5010343442" evidence="1">
    <location>
        <begin position="23"/>
        <end position="176"/>
    </location>
</feature>
<feature type="signal peptide" evidence="1">
    <location>
        <begin position="1"/>
        <end position="22"/>
    </location>
</feature>
<evidence type="ECO:0000313" key="3">
    <source>
        <dbReference type="Proteomes" id="UP000183487"/>
    </source>
</evidence>
<name>A0A1H1JI54_9BURK</name>
<proteinExistence type="predicted"/>
<evidence type="ECO:0000256" key="1">
    <source>
        <dbReference type="SAM" id="SignalP"/>
    </source>
</evidence>
<keyword evidence="1" id="KW-0732">Signal</keyword>
<keyword evidence="3" id="KW-1185">Reference proteome</keyword>
<accession>A0A1H1JI54</accession>
<gene>
    <name evidence="2" type="ORF">SAMN05443245_6489</name>
</gene>
<reference evidence="3" key="1">
    <citation type="submission" date="2016-10" db="EMBL/GenBank/DDBJ databases">
        <authorList>
            <person name="Varghese N."/>
        </authorList>
    </citation>
    <scope>NUCLEOTIDE SEQUENCE [LARGE SCALE GENOMIC DNA]</scope>
    <source>
        <strain evidence="3">GAS106B</strain>
    </source>
</reference>
<organism evidence="2 3">
    <name type="scientific">Paraburkholderia fungorum</name>
    <dbReference type="NCBI Taxonomy" id="134537"/>
    <lineage>
        <taxon>Bacteria</taxon>
        <taxon>Pseudomonadati</taxon>
        <taxon>Pseudomonadota</taxon>
        <taxon>Betaproteobacteria</taxon>
        <taxon>Burkholderiales</taxon>
        <taxon>Burkholderiaceae</taxon>
        <taxon>Paraburkholderia</taxon>
    </lineage>
</organism>